<organism evidence="10 11">
    <name type="scientific">Muiribacterium halophilum</name>
    <dbReference type="NCBI Taxonomy" id="2053465"/>
    <lineage>
        <taxon>Bacteria</taxon>
        <taxon>Candidatus Muiribacteriota</taxon>
        <taxon>Candidatus Muiribacteriia</taxon>
        <taxon>Candidatus Muiribacteriales</taxon>
        <taxon>Candidatus Muiribacteriaceae</taxon>
        <taxon>Candidatus Muiribacterium</taxon>
    </lineage>
</organism>
<keyword evidence="5" id="KW-0249">Electron transport</keyword>
<dbReference type="Pfam" id="PF01512">
    <property type="entry name" value="Complex1_51K"/>
    <property type="match status" value="1"/>
</dbReference>
<evidence type="ECO:0000313" key="11">
    <source>
        <dbReference type="Proteomes" id="UP000234857"/>
    </source>
</evidence>
<keyword evidence="7" id="KW-0411">Iron-sulfur</keyword>
<dbReference type="GO" id="GO:0051539">
    <property type="term" value="F:4 iron, 4 sulfur cluster binding"/>
    <property type="evidence" value="ECO:0007669"/>
    <property type="project" value="UniProtKB-KW"/>
</dbReference>
<dbReference type="InterPro" id="IPR037225">
    <property type="entry name" value="Nuo51_FMN-bd_sf"/>
</dbReference>
<dbReference type="GO" id="GO:0046872">
    <property type="term" value="F:metal ion binding"/>
    <property type="evidence" value="ECO:0007669"/>
    <property type="project" value="UniProtKB-KW"/>
</dbReference>
<sequence>MLDKVKSAGITGAGGAGFPAHIKLGAKAQSYIINAAECEPLLATDRTLMLNFSKEIIEGIKAVREITPYEKAYIGIKEKNRDCGEALKKFIDVDFIEVRVLRNVYPSGDEQVMIYEILDKVVPEAGIPLDIDVIVNNVETVYRIGKAVLQDEPFSKRFVSIIGEVNNPQVREVPVGTSFSYLLDIAGKKDIDYVAIDGGPMMGKVVEVNEGIVRKTTSGIIFLERDHPLIRRKTQTIKSVVSQARASCCNCMTCTELCSRYLIGHRMEPHKIMRAIGMELTQPHVYEHAMLCSECNICELYACPIGLSPRAVNVKIKNEMRKEGKRFEKERLKEYKAPVFRKGRQLNTTRLTARLGLSKYYSVKPEYITEELKPDMLRIYLNQHIGAPAKAVVDIGNEIKANQLIGKLSGDFSANVHSPLDGKVISKGENYIDIEVRL</sequence>
<feature type="domain" description="RnfC Barrel sandwich hybrid" evidence="9">
    <location>
        <begin position="366"/>
        <end position="426"/>
    </location>
</feature>
<evidence type="ECO:0000256" key="2">
    <source>
        <dbReference type="ARBA" id="ARBA00022485"/>
    </source>
</evidence>
<dbReference type="Gene3D" id="3.40.50.11540">
    <property type="entry name" value="NADH-ubiquinone oxidoreductase 51kDa subunit"/>
    <property type="match status" value="1"/>
</dbReference>
<proteinExistence type="predicted"/>
<protein>
    <recommendedName>
        <fullName evidence="12">Electron transport complex protein RnfC</fullName>
    </recommendedName>
</protein>
<name>A0A2N5ZBF9_MUIH1</name>
<dbReference type="Pfam" id="PF13534">
    <property type="entry name" value="Fer4_17"/>
    <property type="match status" value="1"/>
</dbReference>
<evidence type="ECO:0000256" key="3">
    <source>
        <dbReference type="ARBA" id="ARBA00022723"/>
    </source>
</evidence>
<keyword evidence="4" id="KW-0677">Repeat</keyword>
<dbReference type="SUPFAM" id="SSF142984">
    <property type="entry name" value="Nqo1 middle domain-like"/>
    <property type="match status" value="1"/>
</dbReference>
<evidence type="ECO:0000256" key="1">
    <source>
        <dbReference type="ARBA" id="ARBA00022448"/>
    </source>
</evidence>
<gene>
    <name evidence="10" type="ORF">C0601_11725</name>
</gene>
<evidence type="ECO:0000259" key="8">
    <source>
        <dbReference type="Pfam" id="PF01512"/>
    </source>
</evidence>
<feature type="domain" description="NADH-ubiquinone oxidoreductase 51kDa subunit FMN-binding" evidence="8">
    <location>
        <begin position="5"/>
        <end position="144"/>
    </location>
</feature>
<evidence type="ECO:0008006" key="12">
    <source>
        <dbReference type="Google" id="ProtNLM"/>
    </source>
</evidence>
<dbReference type="InterPro" id="IPR010208">
    <property type="entry name" value="Ion_transpt_RnfC/RsxC"/>
</dbReference>
<dbReference type="InterPro" id="IPR026902">
    <property type="entry name" value="RnfC_N"/>
</dbReference>
<reference evidence="10 11" key="1">
    <citation type="submission" date="2017-11" db="EMBL/GenBank/DDBJ databases">
        <title>Genome-resolved metagenomics identifies genetic mobility, metabolic interactions, and unexpected diversity in perchlorate-reducing communities.</title>
        <authorList>
            <person name="Barnum T.P."/>
            <person name="Figueroa I.A."/>
            <person name="Carlstrom C.I."/>
            <person name="Lucas L.N."/>
            <person name="Engelbrektson A.L."/>
            <person name="Coates J.D."/>
        </authorList>
    </citation>
    <scope>NUCLEOTIDE SEQUENCE [LARGE SCALE GENOMIC DNA]</scope>
    <source>
        <strain evidence="10">BM706</strain>
    </source>
</reference>
<evidence type="ECO:0000259" key="9">
    <source>
        <dbReference type="Pfam" id="PF13375"/>
    </source>
</evidence>
<dbReference type="GO" id="GO:0016020">
    <property type="term" value="C:membrane"/>
    <property type="evidence" value="ECO:0007669"/>
    <property type="project" value="InterPro"/>
</dbReference>
<keyword evidence="3" id="KW-0479">Metal-binding</keyword>
<dbReference type="AlphaFoldDB" id="A0A2N5ZBF9"/>
<dbReference type="GO" id="GO:0009055">
    <property type="term" value="F:electron transfer activity"/>
    <property type="evidence" value="ECO:0007669"/>
    <property type="project" value="InterPro"/>
</dbReference>
<accession>A0A2N5ZBF9</accession>
<keyword evidence="1" id="KW-0813">Transport</keyword>
<dbReference type="Proteomes" id="UP000234857">
    <property type="component" value="Unassembled WGS sequence"/>
</dbReference>
<dbReference type="SUPFAM" id="SSF142019">
    <property type="entry name" value="Nqo1 FMN-binding domain-like"/>
    <property type="match status" value="1"/>
</dbReference>
<evidence type="ECO:0000256" key="5">
    <source>
        <dbReference type="ARBA" id="ARBA00022982"/>
    </source>
</evidence>
<dbReference type="Pfam" id="PF13375">
    <property type="entry name" value="RnfC_N"/>
    <property type="match status" value="1"/>
</dbReference>
<dbReference type="InterPro" id="IPR011538">
    <property type="entry name" value="Nuo51_FMN-bd"/>
</dbReference>
<evidence type="ECO:0000313" key="10">
    <source>
        <dbReference type="EMBL" id="PLX16023.1"/>
    </source>
</evidence>
<dbReference type="PANTHER" id="PTHR43034:SF2">
    <property type="entry name" value="ION-TRANSLOCATING OXIDOREDUCTASE COMPLEX SUBUNIT C"/>
    <property type="match status" value="1"/>
</dbReference>
<evidence type="ECO:0000256" key="7">
    <source>
        <dbReference type="ARBA" id="ARBA00023014"/>
    </source>
</evidence>
<keyword evidence="6" id="KW-0408">Iron</keyword>
<dbReference type="InterPro" id="IPR017054">
    <property type="entry name" value="PduS"/>
</dbReference>
<dbReference type="PANTHER" id="PTHR43034">
    <property type="entry name" value="ION-TRANSLOCATING OXIDOREDUCTASE COMPLEX SUBUNIT C"/>
    <property type="match status" value="1"/>
</dbReference>
<dbReference type="PIRSF" id="PIRSF036408">
    <property type="entry name" value="PduS_prd"/>
    <property type="match status" value="1"/>
</dbReference>
<dbReference type="EMBL" id="PKTG01000123">
    <property type="protein sequence ID" value="PLX16023.1"/>
    <property type="molecule type" value="Genomic_DNA"/>
</dbReference>
<evidence type="ECO:0000256" key="4">
    <source>
        <dbReference type="ARBA" id="ARBA00022737"/>
    </source>
</evidence>
<dbReference type="SUPFAM" id="SSF46548">
    <property type="entry name" value="alpha-helical ferredoxin"/>
    <property type="match status" value="1"/>
</dbReference>
<comment type="caution">
    <text evidence="10">The sequence shown here is derived from an EMBL/GenBank/DDBJ whole genome shotgun (WGS) entry which is preliminary data.</text>
</comment>
<keyword evidence="2" id="KW-0004">4Fe-4S</keyword>
<evidence type="ECO:0000256" key="6">
    <source>
        <dbReference type="ARBA" id="ARBA00023004"/>
    </source>
</evidence>